<dbReference type="InParanoid" id="A3GGY4"/>
<dbReference type="FunCoup" id="A3GGY4">
    <property type="interactions" value="251"/>
</dbReference>
<evidence type="ECO:0000256" key="1">
    <source>
        <dbReference type="ARBA" id="ARBA00004173"/>
    </source>
</evidence>
<dbReference type="GO" id="GO:0008289">
    <property type="term" value="F:lipid binding"/>
    <property type="evidence" value="ECO:0007669"/>
    <property type="project" value="UniProtKB-UniRule"/>
</dbReference>
<evidence type="ECO:0000313" key="11">
    <source>
        <dbReference type="Proteomes" id="UP000002258"/>
    </source>
</evidence>
<sequence length="254" mass="28874">MLRTSTRSWTISRPVSTRLGSLFRSYHSETHPNTIVDEKSVESRILTKAIEFIPEHGFHQNTITQAIRALGYPDSLQSVITNSSNSPDFSLVLHWLKVQRQKLEQHLVDPTSEFHTIKDEYERVAYAIKKRLQYNGPIINQLGSGLSHLVVPYNVSQSLAELHSLSDDIAFYAGDMSHDLAWYTKRVGFSSIYVSSELYQLQDSSEGFRRTNAFVDEKVHGLKRLGSAYNDVEQWGVFNAISTVNLIKSQLLRG</sequence>
<evidence type="ECO:0000256" key="8">
    <source>
        <dbReference type="RuleBase" id="RU366063"/>
    </source>
</evidence>
<comment type="caution">
    <text evidence="10">The sequence shown here is derived from an EMBL/GenBank/DDBJ whole genome shotgun (WGS) entry which is preliminary data.</text>
</comment>
<dbReference type="AlphaFoldDB" id="A3GGY4"/>
<protein>
    <recommendedName>
        <fullName evidence="8">Ubiquinone biosynthesis protein</fullName>
    </recommendedName>
</protein>
<accession>A3GGY4</accession>
<dbReference type="Proteomes" id="UP000002258">
    <property type="component" value="Chromosome 1"/>
</dbReference>
<keyword evidence="4 8" id="KW-0831">Ubiquinone biosynthesis</keyword>
<dbReference type="GO" id="GO:0006744">
    <property type="term" value="P:ubiquinone biosynthetic process"/>
    <property type="evidence" value="ECO:0007669"/>
    <property type="project" value="UniProtKB-UniRule"/>
</dbReference>
<dbReference type="KEGG" id="pic:PICST_66543"/>
<dbReference type="PANTHER" id="PTHR21427">
    <property type="entry name" value="UBIQUINONE BIOSYNTHESIS PROTEIN COQ9, MITOCHONDRIAL"/>
    <property type="match status" value="1"/>
</dbReference>
<dbReference type="eggNOG" id="KOG2969">
    <property type="taxonomic scope" value="Eukaryota"/>
</dbReference>
<organism evidence="10 11">
    <name type="scientific">Scheffersomyces stipitis (strain ATCC 58785 / CBS 6054 / NBRC 10063 / NRRL Y-11545)</name>
    <name type="common">Yeast</name>
    <name type="synonym">Pichia stipitis</name>
    <dbReference type="NCBI Taxonomy" id="322104"/>
    <lineage>
        <taxon>Eukaryota</taxon>
        <taxon>Fungi</taxon>
        <taxon>Dikarya</taxon>
        <taxon>Ascomycota</taxon>
        <taxon>Saccharomycotina</taxon>
        <taxon>Pichiomycetes</taxon>
        <taxon>Debaryomycetaceae</taxon>
        <taxon>Scheffersomyces</taxon>
    </lineage>
</organism>
<keyword evidence="6 8" id="KW-0446">Lipid-binding</keyword>
<dbReference type="OMA" id="CAGFGWN"/>
<dbReference type="PANTHER" id="PTHR21427:SF19">
    <property type="entry name" value="UBIQUINONE BIOSYNTHESIS PROTEIN COQ9, MITOCHONDRIAL"/>
    <property type="match status" value="1"/>
</dbReference>
<evidence type="ECO:0000256" key="2">
    <source>
        <dbReference type="ARBA" id="ARBA00004749"/>
    </source>
</evidence>
<dbReference type="Pfam" id="PF08511">
    <property type="entry name" value="COQ9"/>
    <property type="match status" value="1"/>
</dbReference>
<dbReference type="Gene3D" id="1.10.357.10">
    <property type="entry name" value="Tetracycline Repressor, domain 2"/>
    <property type="match status" value="1"/>
</dbReference>
<dbReference type="NCBIfam" id="TIGR02396">
    <property type="entry name" value="diverge_rpsU"/>
    <property type="match status" value="1"/>
</dbReference>
<dbReference type="UniPathway" id="UPA00232"/>
<keyword evidence="7 8" id="KW-0496">Mitochondrion</keyword>
<dbReference type="RefSeq" id="XP_001388025.2">
    <property type="nucleotide sequence ID" value="XM_001387988.1"/>
</dbReference>
<evidence type="ECO:0000313" key="10">
    <source>
        <dbReference type="EMBL" id="EAZ64002.2"/>
    </source>
</evidence>
<dbReference type="EMBL" id="AAVQ01000001">
    <property type="protein sequence ID" value="EAZ64002.2"/>
    <property type="molecule type" value="Genomic_DNA"/>
</dbReference>
<dbReference type="InterPro" id="IPR012762">
    <property type="entry name" value="Ubiq_biosynth_COQ9"/>
</dbReference>
<evidence type="ECO:0000256" key="3">
    <source>
        <dbReference type="ARBA" id="ARBA00010766"/>
    </source>
</evidence>
<reference evidence="10 11" key="1">
    <citation type="journal article" date="2007" name="Nat. Biotechnol.">
        <title>Genome sequence of the lignocellulose-bioconverting and xylose-fermenting yeast Pichia stipitis.</title>
        <authorList>
            <person name="Jeffries T.W."/>
            <person name="Grigoriev I.V."/>
            <person name="Grimwood J."/>
            <person name="Laplaza J.M."/>
            <person name="Aerts A."/>
            <person name="Salamov A."/>
            <person name="Schmutz J."/>
            <person name="Lindquist E."/>
            <person name="Dehal P."/>
            <person name="Shapiro H."/>
            <person name="Jin Y.S."/>
            <person name="Passoth V."/>
            <person name="Richardson P.M."/>
        </authorList>
    </citation>
    <scope>NUCLEOTIDE SEQUENCE [LARGE SCALE GENOMIC DNA]</scope>
    <source>
        <strain evidence="11">ATCC 58785 / CBS 6054 / NBRC 10063 / NRRL Y-11545</strain>
    </source>
</reference>
<evidence type="ECO:0000256" key="5">
    <source>
        <dbReference type="ARBA" id="ARBA00022946"/>
    </source>
</evidence>
<comment type="similarity">
    <text evidence="3 8">Belongs to the COQ9 family.</text>
</comment>
<evidence type="ECO:0000256" key="6">
    <source>
        <dbReference type="ARBA" id="ARBA00023121"/>
    </source>
</evidence>
<dbReference type="STRING" id="322104.A3GGY4"/>
<dbReference type="GO" id="GO:0032991">
    <property type="term" value="C:protein-containing complex"/>
    <property type="evidence" value="ECO:0007669"/>
    <property type="project" value="EnsemblFungi"/>
</dbReference>
<comment type="pathway">
    <text evidence="2 8">Cofactor biosynthesis; ubiquinone biosynthesis.</text>
</comment>
<dbReference type="HOGENOM" id="CLU_057411_1_1_1"/>
<evidence type="ECO:0000259" key="9">
    <source>
        <dbReference type="Pfam" id="PF08511"/>
    </source>
</evidence>
<comment type="function">
    <text evidence="8">Membrane-associated protein that warps the membrane surface to access and bind aromatic isoprenes with high specificity, including ubiquinone (CoQ) isoprene intermediates and presents them directly to Coq7, therefore facilitating the Coq7-mediated hydroxylase step. Participates in the biosynthesis of coenzyme Q, also named ubiquinone, an essential lipid-soluble electron transporter for aerobic cellular respiration.</text>
</comment>
<proteinExistence type="inferred from homology"/>
<dbReference type="InterPro" id="IPR013718">
    <property type="entry name" value="COQ9_C"/>
</dbReference>
<dbReference type="OrthoDB" id="619536at2759"/>
<dbReference type="GeneID" id="4851533"/>
<evidence type="ECO:0000256" key="7">
    <source>
        <dbReference type="ARBA" id="ARBA00023128"/>
    </source>
</evidence>
<evidence type="ECO:0000256" key="4">
    <source>
        <dbReference type="ARBA" id="ARBA00022688"/>
    </source>
</evidence>
<gene>
    <name evidence="10" type="ORF">PICST_66543</name>
</gene>
<name>A3GGY4_PICST</name>
<keyword evidence="11" id="KW-1185">Reference proteome</keyword>
<dbReference type="GO" id="GO:0005743">
    <property type="term" value="C:mitochondrial inner membrane"/>
    <property type="evidence" value="ECO:0007669"/>
    <property type="project" value="EnsemblFungi"/>
</dbReference>
<feature type="domain" description="COQ9 C-terminal" evidence="9">
    <location>
        <begin position="155"/>
        <end position="225"/>
    </location>
</feature>
<comment type="subcellular location">
    <subcellularLocation>
        <location evidence="1 8">Mitochondrion</location>
    </subcellularLocation>
</comment>
<keyword evidence="5" id="KW-0809">Transit peptide</keyword>